<dbReference type="InterPro" id="IPR029058">
    <property type="entry name" value="AB_hydrolase_fold"/>
</dbReference>
<dbReference type="SUPFAM" id="SSF53474">
    <property type="entry name" value="alpha/beta-Hydrolases"/>
    <property type="match status" value="1"/>
</dbReference>
<gene>
    <name evidence="3" type="ORF">HF576_13590</name>
</gene>
<feature type="chain" id="PRO_5045735795" evidence="1">
    <location>
        <begin position="30"/>
        <end position="442"/>
    </location>
</feature>
<proteinExistence type="predicted"/>
<reference evidence="3 4" key="1">
    <citation type="submission" date="2020-04" db="EMBL/GenBank/DDBJ databases">
        <title>CFH 90308 Microbacterium sp.</title>
        <authorList>
            <person name="Nie G."/>
            <person name="Ming H."/>
            <person name="Xia T."/>
        </authorList>
    </citation>
    <scope>NUCLEOTIDE SEQUENCE [LARGE SCALE GENOMIC DNA]</scope>
    <source>
        <strain evidence="3 4">CFH 90308</strain>
    </source>
</reference>
<dbReference type="Pfam" id="PF00561">
    <property type="entry name" value="Abhydrolase_1"/>
    <property type="match status" value="1"/>
</dbReference>
<comment type="caution">
    <text evidence="3">The sequence shown here is derived from an EMBL/GenBank/DDBJ whole genome shotgun (WGS) entry which is preliminary data.</text>
</comment>
<dbReference type="InterPro" id="IPR000073">
    <property type="entry name" value="AB_hydrolase_1"/>
</dbReference>
<keyword evidence="1" id="KW-0732">Signal</keyword>
<evidence type="ECO:0000259" key="2">
    <source>
        <dbReference type="Pfam" id="PF00561"/>
    </source>
</evidence>
<organism evidence="3 4">
    <name type="scientific">Microbacterium salsuginis</name>
    <dbReference type="NCBI Taxonomy" id="2722803"/>
    <lineage>
        <taxon>Bacteria</taxon>
        <taxon>Bacillati</taxon>
        <taxon>Actinomycetota</taxon>
        <taxon>Actinomycetes</taxon>
        <taxon>Micrococcales</taxon>
        <taxon>Microbacteriaceae</taxon>
        <taxon>Microbacterium</taxon>
    </lineage>
</organism>
<accession>A0ABX1KCW6</accession>
<feature type="domain" description="AB hydrolase-1" evidence="2">
    <location>
        <begin position="99"/>
        <end position="297"/>
    </location>
</feature>
<dbReference type="Proteomes" id="UP001429745">
    <property type="component" value="Unassembled WGS sequence"/>
</dbReference>
<feature type="signal peptide" evidence="1">
    <location>
        <begin position="1"/>
        <end position="29"/>
    </location>
</feature>
<name>A0ABX1KCW6_9MICO</name>
<dbReference type="RefSeq" id="WP_168913339.1">
    <property type="nucleotide sequence ID" value="NZ_JABACI010000004.1"/>
</dbReference>
<keyword evidence="3" id="KW-0378">Hydrolase</keyword>
<evidence type="ECO:0000313" key="4">
    <source>
        <dbReference type="Proteomes" id="UP001429745"/>
    </source>
</evidence>
<sequence>MPRTLKTTRIVIAAAAAVALATIGAPAMAAEGEQVIEGRLADSTAYRFIVPSDWNGTVFVNLDFAGGRPSGAQQELVDRGYAYGGTTRNVTGWRLGDAVDNQIEALDAFTAAVGAPDRAIAMGNSMGGMIAAATGELHPDRIDGVLAACGGLSGTVSQWNQKLDTVFVLAQLLDPAGELPVEDVPADIEGARSAWLTALAQAQQTPEGRARIALAAAIGQLPAWSQRIADPDPHDPYAYQAAWYGALAGDPLPYIGQAMSSRHTSTIVFGGMPSWNTGIDYAEQLRKASPESRRVVAELYEAAGLSLDTDLATVNAGERVESDPAAVERFAASYEFTGDIAVPTVTLNNVGDQISTVAQQQEYEERVTQAGNASLLRQTYVASAGHCNFTDAETLAATQLLLDRLDNGHWRSANATQLNRAAEELGMGEARFLGFHPDRFNR</sequence>
<dbReference type="GO" id="GO:0016787">
    <property type="term" value="F:hydrolase activity"/>
    <property type="evidence" value="ECO:0007669"/>
    <property type="project" value="UniProtKB-KW"/>
</dbReference>
<protein>
    <submittedName>
        <fullName evidence="3">Alpha/beta hydrolase</fullName>
    </submittedName>
</protein>
<dbReference type="Gene3D" id="3.40.50.1820">
    <property type="entry name" value="alpha/beta hydrolase"/>
    <property type="match status" value="1"/>
</dbReference>
<dbReference type="EMBL" id="JABACI010000004">
    <property type="protein sequence ID" value="NLP84882.1"/>
    <property type="molecule type" value="Genomic_DNA"/>
</dbReference>
<evidence type="ECO:0000256" key="1">
    <source>
        <dbReference type="SAM" id="SignalP"/>
    </source>
</evidence>
<evidence type="ECO:0000313" key="3">
    <source>
        <dbReference type="EMBL" id="NLP84882.1"/>
    </source>
</evidence>
<keyword evidence="4" id="KW-1185">Reference proteome</keyword>